<evidence type="ECO:0000256" key="6">
    <source>
        <dbReference type="SAM" id="Phobius"/>
    </source>
</evidence>
<keyword evidence="5 6" id="KW-0472">Membrane</keyword>
<feature type="transmembrane region" description="Helical" evidence="6">
    <location>
        <begin position="54"/>
        <end position="71"/>
    </location>
</feature>
<dbReference type="Proteomes" id="UP001500454">
    <property type="component" value="Unassembled WGS sequence"/>
</dbReference>
<feature type="transmembrane region" description="Helical" evidence="6">
    <location>
        <begin position="12"/>
        <end position="34"/>
    </location>
</feature>
<organism evidence="7 8">
    <name type="scientific">Hymenobacter koreensis</name>
    <dbReference type="NCBI Taxonomy" id="1084523"/>
    <lineage>
        <taxon>Bacteria</taxon>
        <taxon>Pseudomonadati</taxon>
        <taxon>Bacteroidota</taxon>
        <taxon>Cytophagia</taxon>
        <taxon>Cytophagales</taxon>
        <taxon>Hymenobacteraceae</taxon>
        <taxon>Hymenobacter</taxon>
    </lineage>
</organism>
<feature type="transmembrane region" description="Helical" evidence="6">
    <location>
        <begin position="113"/>
        <end position="132"/>
    </location>
</feature>
<dbReference type="Pfam" id="PF04241">
    <property type="entry name" value="DUF423"/>
    <property type="match status" value="1"/>
</dbReference>
<sequence>MRGTFTAMSTRIILLIAAISGAVGVSLGAFGAHALRAHLEATGRLDTFETAVRYQFYHTLALLALGILYLVRPDASSLGTIGWLWTGGILIFSGSLYLLCFTGMRWLGAVTPIGGVLLIAGWVLLAVAVVRLT</sequence>
<evidence type="ECO:0000256" key="1">
    <source>
        <dbReference type="ARBA" id="ARBA00004141"/>
    </source>
</evidence>
<evidence type="ECO:0000313" key="7">
    <source>
        <dbReference type="EMBL" id="GAA4384346.1"/>
    </source>
</evidence>
<name>A0ABP8J433_9BACT</name>
<gene>
    <name evidence="7" type="ORF">GCM10023186_26460</name>
</gene>
<keyword evidence="3 6" id="KW-0812">Transmembrane</keyword>
<evidence type="ECO:0000256" key="2">
    <source>
        <dbReference type="ARBA" id="ARBA00009694"/>
    </source>
</evidence>
<protein>
    <submittedName>
        <fullName evidence="7">DUF423 domain-containing protein</fullName>
    </submittedName>
</protein>
<evidence type="ECO:0000256" key="5">
    <source>
        <dbReference type="ARBA" id="ARBA00023136"/>
    </source>
</evidence>
<dbReference type="PANTHER" id="PTHR43461:SF1">
    <property type="entry name" value="TRANSMEMBRANE PROTEIN 256"/>
    <property type="match status" value="1"/>
</dbReference>
<feature type="transmembrane region" description="Helical" evidence="6">
    <location>
        <begin position="83"/>
        <end position="107"/>
    </location>
</feature>
<accession>A0ABP8J433</accession>
<keyword evidence="4 6" id="KW-1133">Transmembrane helix</keyword>
<evidence type="ECO:0000256" key="3">
    <source>
        <dbReference type="ARBA" id="ARBA00022692"/>
    </source>
</evidence>
<keyword evidence="8" id="KW-1185">Reference proteome</keyword>
<proteinExistence type="inferred from homology"/>
<dbReference type="InterPro" id="IPR006696">
    <property type="entry name" value="DUF423"/>
</dbReference>
<comment type="caution">
    <text evidence="7">The sequence shown here is derived from an EMBL/GenBank/DDBJ whole genome shotgun (WGS) entry which is preliminary data.</text>
</comment>
<dbReference type="PANTHER" id="PTHR43461">
    <property type="entry name" value="TRANSMEMBRANE PROTEIN 256"/>
    <property type="match status" value="1"/>
</dbReference>
<evidence type="ECO:0000313" key="8">
    <source>
        <dbReference type="Proteomes" id="UP001500454"/>
    </source>
</evidence>
<evidence type="ECO:0000256" key="4">
    <source>
        <dbReference type="ARBA" id="ARBA00022989"/>
    </source>
</evidence>
<dbReference type="EMBL" id="BAABHA010000008">
    <property type="protein sequence ID" value="GAA4384346.1"/>
    <property type="molecule type" value="Genomic_DNA"/>
</dbReference>
<comment type="similarity">
    <text evidence="2">Belongs to the UPF0382 family.</text>
</comment>
<comment type="subcellular location">
    <subcellularLocation>
        <location evidence="1">Membrane</location>
        <topology evidence="1">Multi-pass membrane protein</topology>
    </subcellularLocation>
</comment>
<reference evidence="8" key="1">
    <citation type="journal article" date="2019" name="Int. J. Syst. Evol. Microbiol.">
        <title>The Global Catalogue of Microorganisms (GCM) 10K type strain sequencing project: providing services to taxonomists for standard genome sequencing and annotation.</title>
        <authorList>
            <consortium name="The Broad Institute Genomics Platform"/>
            <consortium name="The Broad Institute Genome Sequencing Center for Infectious Disease"/>
            <person name="Wu L."/>
            <person name="Ma J."/>
        </authorList>
    </citation>
    <scope>NUCLEOTIDE SEQUENCE [LARGE SCALE GENOMIC DNA]</scope>
    <source>
        <strain evidence="8">JCM 17924</strain>
    </source>
</reference>